<dbReference type="EMBL" id="GAIX01014424">
    <property type="protein sequence ID" value="JAA78136.1"/>
    <property type="molecule type" value="Transcribed_RNA"/>
</dbReference>
<reference evidence="1" key="1">
    <citation type="journal article" date="2013" name="BMC Genomics">
        <title>Unscrambling butterfly oogenesis.</title>
        <authorList>
            <person name="Carter J.M."/>
            <person name="Baker S.C."/>
            <person name="Pink R."/>
            <person name="Carter D.R."/>
            <person name="Collins A."/>
            <person name="Tomlin J."/>
            <person name="Gibbs M."/>
            <person name="Breuker C.J."/>
        </authorList>
    </citation>
    <scope>NUCLEOTIDE SEQUENCE</scope>
    <source>
        <tissue evidence="1">Ovary</tissue>
    </source>
</reference>
<protein>
    <submittedName>
        <fullName evidence="1">Uncharacterized protein</fullName>
    </submittedName>
</protein>
<organism evidence="1">
    <name type="scientific">Pararge aegeria</name>
    <name type="common">speckled wood butterfly</name>
    <dbReference type="NCBI Taxonomy" id="116150"/>
    <lineage>
        <taxon>Eukaryota</taxon>
        <taxon>Metazoa</taxon>
        <taxon>Ecdysozoa</taxon>
        <taxon>Arthropoda</taxon>
        <taxon>Hexapoda</taxon>
        <taxon>Insecta</taxon>
        <taxon>Pterygota</taxon>
        <taxon>Neoptera</taxon>
        <taxon>Endopterygota</taxon>
        <taxon>Lepidoptera</taxon>
        <taxon>Glossata</taxon>
        <taxon>Ditrysia</taxon>
        <taxon>Papilionoidea</taxon>
        <taxon>Nymphalidae</taxon>
        <taxon>Satyrinae</taxon>
        <taxon>Satyrini</taxon>
        <taxon>Parargina</taxon>
        <taxon>Pararge</taxon>
    </lineage>
</organism>
<accession>S4NH91</accession>
<sequence length="75" mass="8490">MAMGRRHFLQGESAKCISPPTVLSTRTWYTNILINDVQLLLSPYCRAGEQVNYIPREWIKFVSSVLASRAVANGY</sequence>
<name>S4NH91_9NEOP</name>
<feature type="non-terminal residue" evidence="1">
    <location>
        <position position="75"/>
    </location>
</feature>
<proteinExistence type="predicted"/>
<dbReference type="AlphaFoldDB" id="S4NH91"/>
<evidence type="ECO:0000313" key="1">
    <source>
        <dbReference type="EMBL" id="JAA78136.1"/>
    </source>
</evidence>
<reference evidence="1" key="2">
    <citation type="submission" date="2013-05" db="EMBL/GenBank/DDBJ databases">
        <authorList>
            <person name="Carter J.-M."/>
            <person name="Baker S.C."/>
            <person name="Pink R."/>
            <person name="Carter D.R.F."/>
            <person name="Collins A."/>
            <person name="Tomlin J."/>
            <person name="Gibbs M."/>
            <person name="Breuker C.J."/>
        </authorList>
    </citation>
    <scope>NUCLEOTIDE SEQUENCE</scope>
    <source>
        <tissue evidence="1">Ovary</tissue>
    </source>
</reference>